<keyword evidence="3" id="KW-1185">Reference proteome</keyword>
<dbReference type="Pfam" id="PF14248">
    <property type="entry name" value="DUF4345"/>
    <property type="match status" value="1"/>
</dbReference>
<sequence>MQRTSVVGLKIVLVLVGLMCLYISLDFGLGGFETLGWQGAPPQIADSNNLRYAVHDSHFRFLAGVFGTLSVSILLAVRDLAKYRLLLQTIFTAFIVGGLLRFSANNLDLLFSDELLLALIAEIGLMLGLHWWLHQALKTH</sequence>
<keyword evidence="1" id="KW-1133">Transmembrane helix</keyword>
<evidence type="ECO:0000256" key="1">
    <source>
        <dbReference type="SAM" id="Phobius"/>
    </source>
</evidence>
<comment type="caution">
    <text evidence="2">The sequence shown here is derived from an EMBL/GenBank/DDBJ whole genome shotgun (WGS) entry which is preliminary data.</text>
</comment>
<dbReference type="RefSeq" id="WP_345722691.1">
    <property type="nucleotide sequence ID" value="NZ_BAABRU010000009.1"/>
</dbReference>
<evidence type="ECO:0008006" key="4">
    <source>
        <dbReference type="Google" id="ProtNLM"/>
    </source>
</evidence>
<gene>
    <name evidence="2" type="ORF">Hgul01_02876</name>
</gene>
<dbReference type="InterPro" id="IPR025597">
    <property type="entry name" value="DUF4345"/>
</dbReference>
<protein>
    <recommendedName>
        <fullName evidence="4">DUF4345 domain-containing protein</fullName>
    </recommendedName>
</protein>
<feature type="transmembrane region" description="Helical" evidence="1">
    <location>
        <begin position="85"/>
        <end position="103"/>
    </location>
</feature>
<proteinExistence type="predicted"/>
<organism evidence="2 3">
    <name type="scientific">Herpetosiphon gulosus</name>
    <dbReference type="NCBI Taxonomy" id="1973496"/>
    <lineage>
        <taxon>Bacteria</taxon>
        <taxon>Bacillati</taxon>
        <taxon>Chloroflexota</taxon>
        <taxon>Chloroflexia</taxon>
        <taxon>Herpetosiphonales</taxon>
        <taxon>Herpetosiphonaceae</taxon>
        <taxon>Herpetosiphon</taxon>
    </lineage>
</organism>
<reference evidence="2 3" key="1">
    <citation type="submission" date="2024-02" db="EMBL/GenBank/DDBJ databases">
        <title>Herpetosiphon gulosus NBRC 112829.</title>
        <authorList>
            <person name="Ichikawa N."/>
            <person name="Katano-Makiyama Y."/>
            <person name="Hidaka K."/>
        </authorList>
    </citation>
    <scope>NUCLEOTIDE SEQUENCE [LARGE SCALE GENOMIC DNA]</scope>
    <source>
        <strain evidence="2 3">NBRC 112829</strain>
    </source>
</reference>
<keyword evidence="1" id="KW-0472">Membrane</keyword>
<dbReference type="EMBL" id="BAABRU010000009">
    <property type="protein sequence ID" value="GAA5529073.1"/>
    <property type="molecule type" value="Genomic_DNA"/>
</dbReference>
<feature type="transmembrane region" description="Helical" evidence="1">
    <location>
        <begin position="115"/>
        <end position="133"/>
    </location>
</feature>
<keyword evidence="1" id="KW-0812">Transmembrane</keyword>
<feature type="transmembrane region" description="Helical" evidence="1">
    <location>
        <begin position="7"/>
        <end position="25"/>
    </location>
</feature>
<evidence type="ECO:0000313" key="3">
    <source>
        <dbReference type="Proteomes" id="UP001428290"/>
    </source>
</evidence>
<accession>A0ABP9X3C1</accession>
<evidence type="ECO:0000313" key="2">
    <source>
        <dbReference type="EMBL" id="GAA5529073.1"/>
    </source>
</evidence>
<dbReference type="Proteomes" id="UP001428290">
    <property type="component" value="Unassembled WGS sequence"/>
</dbReference>
<name>A0ABP9X3C1_9CHLR</name>
<feature type="transmembrane region" description="Helical" evidence="1">
    <location>
        <begin position="59"/>
        <end position="78"/>
    </location>
</feature>